<feature type="compositionally biased region" description="Low complexity" evidence="3">
    <location>
        <begin position="766"/>
        <end position="782"/>
    </location>
</feature>
<feature type="region of interest" description="Disordered" evidence="3">
    <location>
        <begin position="1"/>
        <end position="43"/>
    </location>
</feature>
<comment type="caution">
    <text evidence="5">The sequence shown here is derived from an EMBL/GenBank/DDBJ whole genome shotgun (WGS) entry which is preliminary data.</text>
</comment>
<dbReference type="Pfam" id="PF00172">
    <property type="entry name" value="Zn_clus"/>
    <property type="match status" value="1"/>
</dbReference>
<dbReference type="SMART" id="SM00066">
    <property type="entry name" value="GAL4"/>
    <property type="match status" value="1"/>
</dbReference>
<dbReference type="PROSITE" id="PS50048">
    <property type="entry name" value="ZN2_CY6_FUNGAL_2"/>
    <property type="match status" value="1"/>
</dbReference>
<evidence type="ECO:0000313" key="6">
    <source>
        <dbReference type="Proteomes" id="UP001274830"/>
    </source>
</evidence>
<dbReference type="GO" id="GO:0008270">
    <property type="term" value="F:zinc ion binding"/>
    <property type="evidence" value="ECO:0007669"/>
    <property type="project" value="InterPro"/>
</dbReference>
<keyword evidence="6" id="KW-1185">Reference proteome</keyword>
<dbReference type="GO" id="GO:0003677">
    <property type="term" value="F:DNA binding"/>
    <property type="evidence" value="ECO:0007669"/>
    <property type="project" value="InterPro"/>
</dbReference>
<accession>A0AAE0WRJ2</accession>
<dbReference type="InterPro" id="IPR050987">
    <property type="entry name" value="AtrR-like"/>
</dbReference>
<evidence type="ECO:0000256" key="2">
    <source>
        <dbReference type="ARBA" id="ARBA00023242"/>
    </source>
</evidence>
<sequence length="901" mass="98240">MPSPIEQHLHQQLQQHHHFHHPPLHHPHVHALPPPPPPLSVATKRAAEGPPLVELLSASTSPTAHSGHGSSKSRKTNSSRTGQACDRCKIRKIRCDARTGGCSPCLQNNTECKTTDRITGRTTSRGHTESVESENVELKMYVMELQQQLKGHGVEPSAPPIAPVGYGPPPPVQAMPAGYGPPSWSSPRPSTAFQSVGGAAANERPMAMGSLLPEFRSGCIGDNYLGVGSENNWLSTIEGTSIALFGTKIDLADFMPLEPNPEATAMSYETFLAFAFGGQRLPGIPDLPEYSQCRQYAEWYFRTIQPFTPVLHKPDFMRLLVRIYHENYQPTPAETVMVHMMLTIMYFQYSARNESAETRQMSFEHYHYSLSFIPQLLMSHRLEDLQALVLICAQLRNQPRPGASWMFTNTVLGVAIEAGLHRSTKAWPNNTSTLDPHTTEMRKRIFWTLMLFHINASGNYGRPMPLRFEDFDIEIPEPVYDCLPEEDHTTREWKKCSFRAGIEGFKLLKILLGVYHTIYAVNPPPDAQYEATVRQLAQDLDVFLAQLPPELTTGPQSIEEDRTFALYLELSAAEYQLLLHHPALCRSSAPQVYSRNLDVCLDASNSILVVALKLKQLKSLDTTLYYATDFIAAICTTIFAFNERKNALQVGDVQRLRQDMDSWLDVLAQVGQMLGTGLRLQQFVGGIIDRHVGEISRYVAGQTASAAVHQATAAAAVVAANASAGAEHSNHPGANEYDQQPAKYEAPPSDYYSTPYSSYPPPPPAAMTGTPTPQHQAQQQQQLLPASNSVDPTAWRHFADNLMSGVSGVNPVTHVPGSATAPVGVGVGVGVGGNGGGGYMSPVLQGLNGTMTPAIVVSGLPGPPGSGAHASQQEFGSMPLPDSSQAWPMVQFSTLGGTGGG</sequence>
<evidence type="ECO:0000256" key="1">
    <source>
        <dbReference type="ARBA" id="ARBA00022723"/>
    </source>
</evidence>
<feature type="compositionally biased region" description="Basic residues" evidence="3">
    <location>
        <begin position="15"/>
        <end position="29"/>
    </location>
</feature>
<keyword evidence="2" id="KW-0539">Nucleus</keyword>
<evidence type="ECO:0000313" key="5">
    <source>
        <dbReference type="EMBL" id="KAK3676720.1"/>
    </source>
</evidence>
<dbReference type="Proteomes" id="UP001274830">
    <property type="component" value="Unassembled WGS sequence"/>
</dbReference>
<name>A0AAE0WRJ2_9PEZI</name>
<dbReference type="CDD" id="cd00067">
    <property type="entry name" value="GAL4"/>
    <property type="match status" value="1"/>
</dbReference>
<dbReference type="PANTHER" id="PTHR46910:SF4">
    <property type="entry name" value="ZN(2)-C6 FUNGAL-TYPE DOMAIN-CONTAINING PROTEIN"/>
    <property type="match status" value="1"/>
</dbReference>
<dbReference type="EMBL" id="JAUTXT010000009">
    <property type="protein sequence ID" value="KAK3676720.1"/>
    <property type="molecule type" value="Genomic_DNA"/>
</dbReference>
<proteinExistence type="predicted"/>
<dbReference type="InterPro" id="IPR001138">
    <property type="entry name" value="Zn2Cys6_DnaBD"/>
</dbReference>
<dbReference type="InterPro" id="IPR007219">
    <property type="entry name" value="XnlR_reg_dom"/>
</dbReference>
<feature type="region of interest" description="Disordered" evidence="3">
    <location>
        <begin position="726"/>
        <end position="782"/>
    </location>
</feature>
<dbReference type="GO" id="GO:0000981">
    <property type="term" value="F:DNA-binding transcription factor activity, RNA polymerase II-specific"/>
    <property type="evidence" value="ECO:0007669"/>
    <property type="project" value="InterPro"/>
</dbReference>
<organism evidence="5 6">
    <name type="scientific">Recurvomyces mirabilis</name>
    <dbReference type="NCBI Taxonomy" id="574656"/>
    <lineage>
        <taxon>Eukaryota</taxon>
        <taxon>Fungi</taxon>
        <taxon>Dikarya</taxon>
        <taxon>Ascomycota</taxon>
        <taxon>Pezizomycotina</taxon>
        <taxon>Dothideomycetes</taxon>
        <taxon>Dothideomycetidae</taxon>
        <taxon>Mycosphaerellales</taxon>
        <taxon>Teratosphaeriaceae</taxon>
        <taxon>Recurvomyces</taxon>
    </lineage>
</organism>
<dbReference type="CDD" id="cd12148">
    <property type="entry name" value="fungal_TF_MHR"/>
    <property type="match status" value="1"/>
</dbReference>
<dbReference type="PROSITE" id="PS00463">
    <property type="entry name" value="ZN2_CY6_FUNGAL_1"/>
    <property type="match status" value="1"/>
</dbReference>
<dbReference type="PANTHER" id="PTHR46910">
    <property type="entry name" value="TRANSCRIPTION FACTOR PDR1"/>
    <property type="match status" value="1"/>
</dbReference>
<gene>
    <name evidence="5" type="ORF">LTR78_003497</name>
</gene>
<dbReference type="Pfam" id="PF04082">
    <property type="entry name" value="Fungal_trans"/>
    <property type="match status" value="1"/>
</dbReference>
<dbReference type="InterPro" id="IPR036864">
    <property type="entry name" value="Zn2-C6_fun-type_DNA-bd_sf"/>
</dbReference>
<dbReference type="SUPFAM" id="SSF57701">
    <property type="entry name" value="Zn2/Cys6 DNA-binding domain"/>
    <property type="match status" value="1"/>
</dbReference>
<reference evidence="5" key="1">
    <citation type="submission" date="2023-07" db="EMBL/GenBank/DDBJ databases">
        <title>Black Yeasts Isolated from many extreme environments.</title>
        <authorList>
            <person name="Coleine C."/>
            <person name="Stajich J.E."/>
            <person name="Selbmann L."/>
        </authorList>
    </citation>
    <scope>NUCLEOTIDE SEQUENCE</scope>
    <source>
        <strain evidence="5">CCFEE 5485</strain>
    </source>
</reference>
<dbReference type="AlphaFoldDB" id="A0AAE0WRJ2"/>
<evidence type="ECO:0000256" key="3">
    <source>
        <dbReference type="SAM" id="MobiDB-lite"/>
    </source>
</evidence>
<dbReference type="Gene3D" id="4.10.240.10">
    <property type="entry name" value="Zn(2)-C6 fungal-type DNA-binding domain"/>
    <property type="match status" value="1"/>
</dbReference>
<feature type="domain" description="Zn(2)-C6 fungal-type" evidence="4">
    <location>
        <begin position="84"/>
        <end position="114"/>
    </location>
</feature>
<evidence type="ECO:0000259" key="4">
    <source>
        <dbReference type="PROSITE" id="PS50048"/>
    </source>
</evidence>
<feature type="compositionally biased region" description="Low complexity" evidence="3">
    <location>
        <begin position="746"/>
        <end position="757"/>
    </location>
</feature>
<feature type="region of interest" description="Disordered" evidence="3">
    <location>
        <begin position="59"/>
        <end position="83"/>
    </location>
</feature>
<protein>
    <recommendedName>
        <fullName evidence="4">Zn(2)-C6 fungal-type domain-containing protein</fullName>
    </recommendedName>
</protein>
<dbReference type="GO" id="GO:0006351">
    <property type="term" value="P:DNA-templated transcription"/>
    <property type="evidence" value="ECO:0007669"/>
    <property type="project" value="InterPro"/>
</dbReference>
<dbReference type="SMART" id="SM00906">
    <property type="entry name" value="Fungal_trans"/>
    <property type="match status" value="1"/>
</dbReference>
<keyword evidence="1" id="KW-0479">Metal-binding</keyword>